<dbReference type="Pfam" id="PF01425">
    <property type="entry name" value="Amidase"/>
    <property type="match status" value="1"/>
</dbReference>
<sequence>MPLTIEDAAAELRAGTVTSADLTRTVLDRIARLDGGLGAYVTVCGTEALAAAEEADADFARGRDRSPLQGIPLVVKDVIATRDAPTRANSEVLDPGWGGGADAPAVARLRAAGSVLLGKATTNEFACGLPAEPAHGGTARFPFPRNPWNPGHTPMGSSSGTAIAVSAGLALGGLGTDTGGSVRGPAGANGHTGLKVTFGRVPKSGVVPCAFSLDTVGPMARSAYDCALILDAVAGHDPGDPYSSPVPAGRYAEHTRGGGADGIRIGVPTRYFLDSPLLDGEVRGGVLRAAGELARAGATLTDVVVAHAQEANDANNITFLSEAFAYHRKNLVGRWDEYGRSTRELLARAAFFTGADYVQAQRVRALFRRVLAKVFAEVDVLLTPVALTAAAPIASADMAAALTRPGFHGLWNAAGLPAAAVPCGFTATGLPLSFQVVGRPFGESTVLRVADAYQRSTDWHLRVPPAAREGVAHQSPAHQRVAHREIARSSHTAREGAG</sequence>
<protein>
    <submittedName>
        <fullName evidence="3">Amidase</fullName>
    </submittedName>
</protein>
<evidence type="ECO:0000259" key="2">
    <source>
        <dbReference type="Pfam" id="PF01425"/>
    </source>
</evidence>
<dbReference type="InterPro" id="IPR023631">
    <property type="entry name" value="Amidase_dom"/>
</dbReference>
<organism evidence="3 4">
    <name type="scientific">Actinomadura graeca</name>
    <dbReference type="NCBI Taxonomy" id="2750812"/>
    <lineage>
        <taxon>Bacteria</taxon>
        <taxon>Bacillati</taxon>
        <taxon>Actinomycetota</taxon>
        <taxon>Actinomycetes</taxon>
        <taxon>Streptosporangiales</taxon>
        <taxon>Thermomonosporaceae</taxon>
        <taxon>Actinomadura</taxon>
    </lineage>
</organism>
<evidence type="ECO:0000313" key="4">
    <source>
        <dbReference type="Proteomes" id="UP001049518"/>
    </source>
</evidence>
<dbReference type="PANTHER" id="PTHR11895">
    <property type="entry name" value="TRANSAMIDASE"/>
    <property type="match status" value="1"/>
</dbReference>
<dbReference type="EMBL" id="CP059572">
    <property type="protein sequence ID" value="QXJ26978.1"/>
    <property type="molecule type" value="Genomic_DNA"/>
</dbReference>
<feature type="region of interest" description="Disordered" evidence="1">
    <location>
        <begin position="468"/>
        <end position="498"/>
    </location>
</feature>
<feature type="domain" description="Amidase" evidence="2">
    <location>
        <begin position="21"/>
        <end position="447"/>
    </location>
</feature>
<dbReference type="InterPro" id="IPR036928">
    <property type="entry name" value="AS_sf"/>
</dbReference>
<dbReference type="Gene3D" id="3.90.1300.10">
    <property type="entry name" value="Amidase signature (AS) domain"/>
    <property type="match status" value="1"/>
</dbReference>
<name>A0ABX8RDA3_9ACTN</name>
<dbReference type="SUPFAM" id="SSF75304">
    <property type="entry name" value="Amidase signature (AS) enzymes"/>
    <property type="match status" value="1"/>
</dbReference>
<dbReference type="Proteomes" id="UP001049518">
    <property type="component" value="Chromosome"/>
</dbReference>
<evidence type="ECO:0000313" key="3">
    <source>
        <dbReference type="EMBL" id="QXJ26978.1"/>
    </source>
</evidence>
<keyword evidence="4" id="KW-1185">Reference proteome</keyword>
<proteinExistence type="predicted"/>
<dbReference type="PANTHER" id="PTHR11895:SF176">
    <property type="entry name" value="AMIDASE AMID-RELATED"/>
    <property type="match status" value="1"/>
</dbReference>
<dbReference type="InterPro" id="IPR000120">
    <property type="entry name" value="Amidase"/>
</dbReference>
<reference evidence="3" key="1">
    <citation type="submission" date="2020-07" db="EMBL/GenBank/DDBJ databases">
        <authorList>
            <person name="Tarantini F.S."/>
            <person name="Hong K.W."/>
            <person name="Chan K.G."/>
        </authorList>
    </citation>
    <scope>NUCLEOTIDE SEQUENCE</scope>
    <source>
        <strain evidence="3">32-07</strain>
    </source>
</reference>
<accession>A0ABX8RDA3</accession>
<feature type="compositionally biased region" description="Basic and acidic residues" evidence="1">
    <location>
        <begin position="482"/>
        <end position="498"/>
    </location>
</feature>
<gene>
    <name evidence="3" type="ORF">AGRA3207_007159</name>
</gene>
<evidence type="ECO:0000256" key="1">
    <source>
        <dbReference type="SAM" id="MobiDB-lite"/>
    </source>
</evidence>